<protein>
    <submittedName>
        <fullName evidence="3">DUF3859 domain-containing protein</fullName>
    </submittedName>
</protein>
<keyword evidence="1" id="KW-0732">Signal</keyword>
<gene>
    <name evidence="3" type="ORF">DU478_00200</name>
</gene>
<dbReference type="Proteomes" id="UP000253977">
    <property type="component" value="Unassembled WGS sequence"/>
</dbReference>
<dbReference type="RefSeq" id="WP_114508921.1">
    <property type="nucleotide sequence ID" value="NZ_QPMK01000001.1"/>
</dbReference>
<evidence type="ECO:0000313" key="3">
    <source>
        <dbReference type="EMBL" id="RDD67943.1"/>
    </source>
</evidence>
<evidence type="ECO:0000259" key="2">
    <source>
        <dbReference type="Pfam" id="PF12975"/>
    </source>
</evidence>
<dbReference type="Gene3D" id="2.60.40.2390">
    <property type="match status" value="1"/>
</dbReference>
<organism evidence="3 4">
    <name type="scientific">Thalassococcus profundi</name>
    <dbReference type="NCBI Taxonomy" id="2282382"/>
    <lineage>
        <taxon>Bacteria</taxon>
        <taxon>Pseudomonadati</taxon>
        <taxon>Pseudomonadota</taxon>
        <taxon>Alphaproteobacteria</taxon>
        <taxon>Rhodobacterales</taxon>
        <taxon>Roseobacteraceae</taxon>
        <taxon>Thalassococcus</taxon>
    </lineage>
</organism>
<evidence type="ECO:0000313" key="4">
    <source>
        <dbReference type="Proteomes" id="UP000253977"/>
    </source>
</evidence>
<accession>A0A369TRS6</accession>
<feature type="signal peptide" evidence="1">
    <location>
        <begin position="1"/>
        <end position="18"/>
    </location>
</feature>
<dbReference type="EMBL" id="QPMK01000001">
    <property type="protein sequence ID" value="RDD67943.1"/>
    <property type="molecule type" value="Genomic_DNA"/>
</dbReference>
<keyword evidence="4" id="KW-1185">Reference proteome</keyword>
<proteinExistence type="predicted"/>
<dbReference type="Pfam" id="PF12975">
    <property type="entry name" value="DUF3859"/>
    <property type="match status" value="1"/>
</dbReference>
<dbReference type="AlphaFoldDB" id="A0A369TRS6"/>
<dbReference type="OrthoDB" id="7864302at2"/>
<dbReference type="InterPro" id="IPR024331">
    <property type="entry name" value="DUF3859"/>
</dbReference>
<reference evidence="3 4" key="1">
    <citation type="submission" date="2018-07" db="EMBL/GenBank/DDBJ databases">
        <title>Thalassococcus profundi sp. nov., a marine bacterium isolated from deep seawater of Okinawa Trough.</title>
        <authorList>
            <person name="Yu M."/>
        </authorList>
    </citation>
    <scope>NUCLEOTIDE SEQUENCE [LARGE SCALE GENOMIC DNA]</scope>
    <source>
        <strain evidence="3 4">WRAS1</strain>
    </source>
</reference>
<name>A0A369TRS6_9RHOB</name>
<feature type="chain" id="PRO_5017041911" evidence="1">
    <location>
        <begin position="19"/>
        <end position="177"/>
    </location>
</feature>
<evidence type="ECO:0000256" key="1">
    <source>
        <dbReference type="SAM" id="SignalP"/>
    </source>
</evidence>
<comment type="caution">
    <text evidence="3">The sequence shown here is derived from an EMBL/GenBank/DDBJ whole genome shotgun (WGS) entry which is preliminary data.</text>
</comment>
<sequence>MIRTLALVCCLAALPASADPGTARFSDKLLSLTQGVFCEVESSESVEAPGTVAGRIELYDEVPEFQWLSTRVPAVLGLSFGIKTQTDGRLLQGVVITLTHPPFKDSGATEQRYVTSMGGTGVSINAYTFDLPEEMVQGTWTFTATQGGREIYKASFDVVSPLQEPEIAGSCGFAAIS</sequence>
<feature type="domain" description="DUF3859" evidence="2">
    <location>
        <begin position="31"/>
        <end position="158"/>
    </location>
</feature>